<proteinExistence type="predicted"/>
<dbReference type="Proteomes" id="UP000229839">
    <property type="component" value="Unassembled WGS sequence"/>
</dbReference>
<gene>
    <name evidence="1" type="ORF">CER18_04675</name>
</gene>
<protein>
    <submittedName>
        <fullName evidence="1">Uncharacterized protein</fullName>
    </submittedName>
</protein>
<evidence type="ECO:0000313" key="1">
    <source>
        <dbReference type="EMBL" id="PIT69108.1"/>
    </source>
</evidence>
<reference evidence="1 2" key="1">
    <citation type="submission" date="2017-06" db="EMBL/GenBank/DDBJ databases">
        <title>Draft genome of Bartonella tribocorum strain L103, isolated from a rodent in Laos.</title>
        <authorList>
            <person name="Hadjadj L."/>
            <person name="Jiyipong T."/>
            <person name="Morand S."/>
            <person name="Diene S.M."/>
            <person name="Rolain J.-M."/>
        </authorList>
    </citation>
    <scope>NUCLEOTIDE SEQUENCE [LARGE SCALE GENOMIC DNA]</scope>
    <source>
        <strain evidence="1 2">L103</strain>
    </source>
</reference>
<dbReference type="EMBL" id="NJGE01000008">
    <property type="protein sequence ID" value="PIT69108.1"/>
    <property type="molecule type" value="Genomic_DNA"/>
</dbReference>
<accession>A0A2M6USC8</accession>
<name>A0A2M6USC8_9HYPH</name>
<dbReference type="AlphaFoldDB" id="A0A2M6USC8"/>
<comment type="caution">
    <text evidence="1">The sequence shown here is derived from an EMBL/GenBank/DDBJ whole genome shotgun (WGS) entry which is preliminary data.</text>
</comment>
<organism evidence="1 2">
    <name type="scientific">Bartonella tribocorum</name>
    <dbReference type="NCBI Taxonomy" id="85701"/>
    <lineage>
        <taxon>Bacteria</taxon>
        <taxon>Pseudomonadati</taxon>
        <taxon>Pseudomonadota</taxon>
        <taxon>Alphaproteobacteria</taxon>
        <taxon>Hyphomicrobiales</taxon>
        <taxon>Bartonellaceae</taxon>
        <taxon>Bartonella</taxon>
    </lineage>
</organism>
<evidence type="ECO:0000313" key="2">
    <source>
        <dbReference type="Proteomes" id="UP000229839"/>
    </source>
</evidence>
<sequence length="72" mass="8580">MRLENWQKSKKLGCFWKLKSRLIVWKRYRKKLQEIKKNVSLAFSLANDAYSQAVAIVLRDGKASSSYIQRRF</sequence>